<proteinExistence type="inferred from homology"/>
<dbReference type="Proteomes" id="UP000231279">
    <property type="component" value="Unassembled WGS sequence"/>
</dbReference>
<dbReference type="PROSITE" id="PS51746">
    <property type="entry name" value="PPM_2"/>
    <property type="match status" value="1"/>
</dbReference>
<evidence type="ECO:0000256" key="7">
    <source>
        <dbReference type="ARBA" id="ARBA00022842"/>
    </source>
</evidence>
<dbReference type="PANTHER" id="PTHR13832">
    <property type="entry name" value="PROTEIN PHOSPHATASE 2C"/>
    <property type="match status" value="1"/>
</dbReference>
<dbReference type="GO" id="GO:0004722">
    <property type="term" value="F:protein serine/threonine phosphatase activity"/>
    <property type="evidence" value="ECO:0007669"/>
    <property type="project" value="UniProtKB-EC"/>
</dbReference>
<keyword evidence="13" id="KW-0670">Pyruvate</keyword>
<accession>A0A2G9H3A7</accession>
<dbReference type="InterPro" id="IPR015655">
    <property type="entry name" value="PP2C"/>
</dbReference>
<dbReference type="EMBL" id="NKXS01002825">
    <property type="protein sequence ID" value="PIN11976.1"/>
    <property type="molecule type" value="Genomic_DNA"/>
</dbReference>
<evidence type="ECO:0000256" key="2">
    <source>
        <dbReference type="ARBA" id="ARBA00001946"/>
    </source>
</evidence>
<dbReference type="GO" id="GO:0046872">
    <property type="term" value="F:metal ion binding"/>
    <property type="evidence" value="ECO:0007669"/>
    <property type="project" value="UniProtKB-KW"/>
</dbReference>
<evidence type="ECO:0000256" key="10">
    <source>
        <dbReference type="ARBA" id="ARBA00047761"/>
    </source>
</evidence>
<dbReference type="STRING" id="429701.A0A2G9H3A7"/>
<comment type="caution">
    <text evidence="13">The sequence shown here is derived from an EMBL/GenBank/DDBJ whole genome shotgun (WGS) entry which is preliminary data.</text>
</comment>
<evidence type="ECO:0000256" key="9">
    <source>
        <dbReference type="ARBA" id="ARBA00023211"/>
    </source>
</evidence>
<dbReference type="AlphaFoldDB" id="A0A2G9H3A7"/>
<evidence type="ECO:0000256" key="3">
    <source>
        <dbReference type="ARBA" id="ARBA00006702"/>
    </source>
</evidence>
<name>A0A2G9H3A7_9LAMI</name>
<dbReference type="Pfam" id="PF00481">
    <property type="entry name" value="PP2C"/>
    <property type="match status" value="1"/>
</dbReference>
<comment type="catalytic activity">
    <reaction evidence="11">
        <text>O-phospho-L-threonyl-[protein] + H2O = L-threonyl-[protein] + phosphate</text>
        <dbReference type="Rhea" id="RHEA:47004"/>
        <dbReference type="Rhea" id="RHEA-COMP:11060"/>
        <dbReference type="Rhea" id="RHEA-COMP:11605"/>
        <dbReference type="ChEBI" id="CHEBI:15377"/>
        <dbReference type="ChEBI" id="CHEBI:30013"/>
        <dbReference type="ChEBI" id="CHEBI:43474"/>
        <dbReference type="ChEBI" id="CHEBI:61977"/>
        <dbReference type="EC" id="3.1.3.16"/>
    </reaction>
</comment>
<dbReference type="FunFam" id="3.60.40.10:FF:000053">
    <property type="entry name" value="Protein phosphatase 2C 29"/>
    <property type="match status" value="1"/>
</dbReference>
<comment type="catalytic activity">
    <reaction evidence="10">
        <text>O-phospho-L-seryl-[protein] + H2O = L-seryl-[protein] + phosphate</text>
        <dbReference type="Rhea" id="RHEA:20629"/>
        <dbReference type="Rhea" id="RHEA-COMP:9863"/>
        <dbReference type="Rhea" id="RHEA-COMP:11604"/>
        <dbReference type="ChEBI" id="CHEBI:15377"/>
        <dbReference type="ChEBI" id="CHEBI:29999"/>
        <dbReference type="ChEBI" id="CHEBI:43474"/>
        <dbReference type="ChEBI" id="CHEBI:83421"/>
        <dbReference type="EC" id="3.1.3.16"/>
    </reaction>
</comment>
<dbReference type="CDD" id="cd00143">
    <property type="entry name" value="PP2Cc"/>
    <property type="match status" value="1"/>
</dbReference>
<protein>
    <recommendedName>
        <fullName evidence="4">protein-serine/threonine phosphatase</fullName>
        <ecNumber evidence="4">3.1.3.16</ecNumber>
    </recommendedName>
</protein>
<keyword evidence="6 13" id="KW-0378">Hydrolase</keyword>
<gene>
    <name evidence="13" type="ORF">CDL12_15441</name>
</gene>
<evidence type="ECO:0000256" key="11">
    <source>
        <dbReference type="ARBA" id="ARBA00048336"/>
    </source>
</evidence>
<feature type="domain" description="PPM-type phosphatase" evidence="12">
    <location>
        <begin position="232"/>
        <end position="605"/>
    </location>
</feature>
<dbReference type="EC" id="3.1.3.16" evidence="4"/>
<dbReference type="OrthoDB" id="420076at2759"/>
<comment type="cofactor">
    <cofactor evidence="2">
        <name>Mg(2+)</name>
        <dbReference type="ChEBI" id="CHEBI:18420"/>
    </cofactor>
</comment>
<evidence type="ECO:0000256" key="1">
    <source>
        <dbReference type="ARBA" id="ARBA00001936"/>
    </source>
</evidence>
<dbReference type="InterPro" id="IPR036457">
    <property type="entry name" value="PPM-type-like_dom_sf"/>
</dbReference>
<reference evidence="14" key="1">
    <citation type="journal article" date="2018" name="Gigascience">
        <title>Genome assembly of the Pink Ipe (Handroanthus impetiginosus, Bignoniaceae), a highly valued, ecologically keystone Neotropical timber forest tree.</title>
        <authorList>
            <person name="Silva-Junior O.B."/>
            <person name="Grattapaglia D."/>
            <person name="Novaes E."/>
            <person name="Collevatti R.G."/>
        </authorList>
    </citation>
    <scope>NUCLEOTIDE SEQUENCE [LARGE SCALE GENOMIC DNA]</scope>
    <source>
        <strain evidence="14">cv. UFG-1</strain>
    </source>
</reference>
<evidence type="ECO:0000259" key="12">
    <source>
        <dbReference type="PROSITE" id="PS51746"/>
    </source>
</evidence>
<evidence type="ECO:0000256" key="5">
    <source>
        <dbReference type="ARBA" id="ARBA00022723"/>
    </source>
</evidence>
<evidence type="ECO:0000256" key="8">
    <source>
        <dbReference type="ARBA" id="ARBA00022912"/>
    </source>
</evidence>
<dbReference type="Gene3D" id="3.60.40.10">
    <property type="entry name" value="PPM-type phosphatase domain"/>
    <property type="match status" value="1"/>
</dbReference>
<dbReference type="InterPro" id="IPR001932">
    <property type="entry name" value="PPM-type_phosphatase-like_dom"/>
</dbReference>
<keyword evidence="7" id="KW-0460">Magnesium</keyword>
<dbReference type="SMART" id="SM00332">
    <property type="entry name" value="PP2Cc"/>
    <property type="match status" value="1"/>
</dbReference>
<evidence type="ECO:0000313" key="13">
    <source>
        <dbReference type="EMBL" id="PIN11976.1"/>
    </source>
</evidence>
<evidence type="ECO:0000256" key="4">
    <source>
        <dbReference type="ARBA" id="ARBA00013081"/>
    </source>
</evidence>
<dbReference type="SUPFAM" id="SSF81606">
    <property type="entry name" value="PP2C-like"/>
    <property type="match status" value="1"/>
</dbReference>
<comment type="similarity">
    <text evidence="3">Belongs to the PP2C family.</text>
</comment>
<evidence type="ECO:0000256" key="6">
    <source>
        <dbReference type="ARBA" id="ARBA00022801"/>
    </source>
</evidence>
<organism evidence="13 14">
    <name type="scientific">Handroanthus impetiginosus</name>
    <dbReference type="NCBI Taxonomy" id="429701"/>
    <lineage>
        <taxon>Eukaryota</taxon>
        <taxon>Viridiplantae</taxon>
        <taxon>Streptophyta</taxon>
        <taxon>Embryophyta</taxon>
        <taxon>Tracheophyta</taxon>
        <taxon>Spermatophyta</taxon>
        <taxon>Magnoliopsida</taxon>
        <taxon>eudicotyledons</taxon>
        <taxon>Gunneridae</taxon>
        <taxon>Pentapetalae</taxon>
        <taxon>asterids</taxon>
        <taxon>lamiids</taxon>
        <taxon>Lamiales</taxon>
        <taxon>Bignoniaceae</taxon>
        <taxon>Crescentiina</taxon>
        <taxon>Tabebuia alliance</taxon>
        <taxon>Handroanthus</taxon>
    </lineage>
</organism>
<comment type="cofactor">
    <cofactor evidence="1">
        <name>Mn(2+)</name>
        <dbReference type="ChEBI" id="CHEBI:29035"/>
    </cofactor>
</comment>
<sequence length="614" mass="68409">MGNGMRKLTLCCGGGAAGDISRRRNDIAVYLSDPLDEGFGHSFCYKSQSLEDTSAAPKTSVFRIISGAAISANVSTPLSTDPFAYNSSTSLDKASAFESSDFFSSIPLQPIPRNSIHTVKSGPILRNSVPGSGPIERVFLSGPIERIFTSGPLDNQVDQWPKSKKRDLVRNFKKVISKSFWSFSKELNSNYKEHNNVVVSVSNSGNSSTVTSHNLSSEMSLVDENDDVGNESFGSQNVQWAQGKAGEDRVHIVISEENGWVFVGIYDGFNGPDATDFLLNNLYSNVYKELKGLLWCDKVESCENTVNSSLLSSKSLDGKERADLDKKLREKLSNLGLDGLDHLGVLKALSEALRKTEESYLEIADMMLMENPELALMGSCVLVMVMKGDDVYLMNVGDSRAVLAQKLDNNSQVGKTKKDSEESLYGYEYEQMPNLNTCQLTMDHSTSVKEEVRRIRNAHPDDPFAVINNRVKRSLKVTRAFGAGFLKQPKWNNALLETFQIDYIGTSPYITCTPFLCHHRLEPKDKFLILSSDGLYQYFTNEDALSEVEMFMSTFPEGDPAQHLVEEVLFRAAKKAGMDFHELLDIPQGDRRRYHDDVSIIIISFEGRIWRSSV</sequence>
<evidence type="ECO:0000313" key="14">
    <source>
        <dbReference type="Proteomes" id="UP000231279"/>
    </source>
</evidence>
<keyword evidence="5" id="KW-0479">Metal-binding</keyword>
<dbReference type="PANTHER" id="PTHR13832:SF737">
    <property type="entry name" value="PROTEIN PHOSPHATASE 2C 23-RELATED"/>
    <property type="match status" value="1"/>
</dbReference>
<keyword evidence="8" id="KW-0904">Protein phosphatase</keyword>
<keyword evidence="14" id="KW-1185">Reference proteome</keyword>
<keyword evidence="9" id="KW-0464">Manganese</keyword>